<evidence type="ECO:0000313" key="1">
    <source>
        <dbReference type="EMBL" id="TCK27000.1"/>
    </source>
</evidence>
<dbReference type="GO" id="GO:0008168">
    <property type="term" value="F:methyltransferase activity"/>
    <property type="evidence" value="ECO:0007669"/>
    <property type="project" value="UniProtKB-KW"/>
</dbReference>
<reference evidence="1 2" key="1">
    <citation type="submission" date="2019-03" db="EMBL/GenBank/DDBJ databases">
        <title>Sequencing the genomes of 1000 actinobacteria strains.</title>
        <authorList>
            <person name="Klenk H.-P."/>
        </authorList>
    </citation>
    <scope>NUCLEOTIDE SEQUENCE [LARGE SCALE GENOMIC DNA]</scope>
    <source>
        <strain evidence="1 2">DSM 44969</strain>
    </source>
</reference>
<dbReference type="CDD" id="cd02440">
    <property type="entry name" value="AdoMet_MTases"/>
    <property type="match status" value="1"/>
</dbReference>
<evidence type="ECO:0000313" key="2">
    <source>
        <dbReference type="Proteomes" id="UP000295560"/>
    </source>
</evidence>
<dbReference type="GO" id="GO:0032259">
    <property type="term" value="P:methylation"/>
    <property type="evidence" value="ECO:0007669"/>
    <property type="project" value="UniProtKB-KW"/>
</dbReference>
<comment type="caution">
    <text evidence="1">The sequence shown here is derived from an EMBL/GenBank/DDBJ whole genome shotgun (WGS) entry which is preliminary data.</text>
</comment>
<dbReference type="EMBL" id="SMFZ01000001">
    <property type="protein sequence ID" value="TCK27000.1"/>
    <property type="molecule type" value="Genomic_DNA"/>
</dbReference>
<dbReference type="SUPFAM" id="SSF53335">
    <property type="entry name" value="S-adenosyl-L-methionine-dependent methyltransferases"/>
    <property type="match status" value="1"/>
</dbReference>
<dbReference type="InterPro" id="IPR029063">
    <property type="entry name" value="SAM-dependent_MTases_sf"/>
</dbReference>
<organism evidence="1 2">
    <name type="scientific">Pseudonocardia endophytica</name>
    <dbReference type="NCBI Taxonomy" id="401976"/>
    <lineage>
        <taxon>Bacteria</taxon>
        <taxon>Bacillati</taxon>
        <taxon>Actinomycetota</taxon>
        <taxon>Actinomycetes</taxon>
        <taxon>Pseudonocardiales</taxon>
        <taxon>Pseudonocardiaceae</taxon>
        <taxon>Pseudonocardia</taxon>
    </lineage>
</organism>
<dbReference type="Pfam" id="PF04672">
    <property type="entry name" value="Methyltransf_19"/>
    <property type="match status" value="1"/>
</dbReference>
<keyword evidence="2" id="KW-1185">Reference proteome</keyword>
<dbReference type="Proteomes" id="UP000295560">
    <property type="component" value="Unassembled WGS sequence"/>
</dbReference>
<accession>A0A4R1I192</accession>
<protein>
    <submittedName>
        <fullName evidence="1">S-adenosyl methyltransferase</fullName>
    </submittedName>
</protein>
<dbReference type="PIRSF" id="PIRSF017393">
    <property type="entry name" value="MTase_SAV2177"/>
    <property type="match status" value="1"/>
</dbReference>
<keyword evidence="1" id="KW-0489">Methyltransferase</keyword>
<dbReference type="OrthoDB" id="5175904at2"/>
<sequence length="261" mass="28162">MMTDDAAPGVDATVPSPARMYDYYLGGKDNFAVDREAAEQVIEAHPQQRLLARNNRAFLTRAVRHLADAGIDQFVDLGAGVPTEPATHQTARAMTPGARVVYVDEDPVVLAHARALLGTDDGIGVIGADALDPEQVLTDPELARLIDFSRPVGLLAVALFHFNPDPGPERVITAFRERMVPGSWLVLSTGSTEGLGESELAELHRGYSGTPRGMHLRSREQIESLFDGFALVEPGVVDVSQWRGNAEQTPVQILAGVGRLH</sequence>
<proteinExistence type="predicted"/>
<name>A0A4R1I192_PSEEN</name>
<dbReference type="AlphaFoldDB" id="A0A4R1I192"/>
<dbReference type="InterPro" id="IPR006764">
    <property type="entry name" value="SAM_dep_MeTrfase_SAV2177_type"/>
</dbReference>
<gene>
    <name evidence="1" type="ORF">EV378_2850</name>
</gene>
<keyword evidence="1" id="KW-0808">Transferase</keyword>
<dbReference type="Gene3D" id="3.40.50.150">
    <property type="entry name" value="Vaccinia Virus protein VP39"/>
    <property type="match status" value="1"/>
</dbReference>